<keyword evidence="2" id="KW-1185">Reference proteome</keyword>
<evidence type="ECO:0000313" key="1">
    <source>
        <dbReference type="EMBL" id="AMY25032.1"/>
    </source>
</evidence>
<proteinExistence type="predicted"/>
<dbReference type="KEGG" id="rhs:A3Q41_03746"/>
<dbReference type="Proteomes" id="UP000076038">
    <property type="component" value="Chromosome"/>
</dbReference>
<evidence type="ECO:0008006" key="3">
    <source>
        <dbReference type="Google" id="ProtNLM"/>
    </source>
</evidence>
<accession>A0A143QR93</accession>
<sequence length="240" mass="25003">MFCAAALVPSPPLLVPELMGRAAAEATELRAAAVSAVEQLSAVADRWLAVGVDDGEGRYDETTVGTMRGYGVDVEVRLSGSPARSGPDPELPLAVLLAGWLRGAAAADRAIEVRTVPADASARWCSHTGMELRRELDASDDRWGVLVLADGANTLTPKAPGSFDSRAADVQRRIDDALATADVDALAELDEGLCAAIGVRGRPAVQMLAALVGTDAVSTTELYRGAPFGVGYFVGLWSRG</sequence>
<dbReference type="Gene3D" id="3.40.830.10">
    <property type="entry name" value="LigB-like"/>
    <property type="match status" value="1"/>
</dbReference>
<protein>
    <recommendedName>
        <fullName evidence="3">Aromatic ring-opening dioxygenase LigB</fullName>
    </recommendedName>
</protein>
<organism evidence="1 2">
    <name type="scientific">Rhodococcoides fascians</name>
    <name type="common">Rhodococcus fascians</name>
    <dbReference type="NCBI Taxonomy" id="1828"/>
    <lineage>
        <taxon>Bacteria</taxon>
        <taxon>Bacillati</taxon>
        <taxon>Actinomycetota</taxon>
        <taxon>Actinomycetes</taxon>
        <taxon>Mycobacteriales</taxon>
        <taxon>Nocardiaceae</taxon>
        <taxon>Rhodococcoides</taxon>
    </lineage>
</organism>
<dbReference type="AlphaFoldDB" id="A0A143QR93"/>
<dbReference type="CDD" id="cd07951">
    <property type="entry name" value="ED_3B_N_AMMECR1"/>
    <property type="match status" value="1"/>
</dbReference>
<dbReference type="EMBL" id="CP015220">
    <property type="protein sequence ID" value="AMY25032.1"/>
    <property type="molecule type" value="Genomic_DNA"/>
</dbReference>
<dbReference type="RefSeq" id="WP_048318365.1">
    <property type="nucleotide sequence ID" value="NZ_CP015220.1"/>
</dbReference>
<dbReference type="PATRIC" id="fig|1653479.3.peg.3801"/>
<gene>
    <name evidence="1" type="ORF">A3Q41_03746</name>
</gene>
<evidence type="ECO:0000313" key="2">
    <source>
        <dbReference type="Proteomes" id="UP000076038"/>
    </source>
</evidence>
<reference evidence="2" key="2">
    <citation type="submission" date="2016-04" db="EMBL/GenBank/DDBJ databases">
        <title>Complete Genome and Plasmid Sequences for Rhodococcus fascians D188 and Draft Sequences for Rhodococcus spp. Isolates PBTS 1 and PBTS 2.</title>
        <authorList>
            <person name="Stamer R."/>
            <person name="Vereecke D."/>
            <person name="Zhang Y."/>
            <person name="Schilkey F."/>
            <person name="Devitt N."/>
            <person name="Randall J."/>
        </authorList>
    </citation>
    <scope>NUCLEOTIDE SEQUENCE [LARGE SCALE GENOMIC DNA]</scope>
    <source>
        <strain evidence="2">PBTS2</strain>
    </source>
</reference>
<reference evidence="1 2" key="1">
    <citation type="journal article" date="2016" name="Genome Announc.">
        <title>Complete Genome and Plasmid Sequences for Rhodococcus fascians D188 and Draft Sequences for Rhodococcus Isolates PBTS 1 and PBTS 2.</title>
        <authorList>
            <person name="Stamler R.A."/>
            <person name="Vereecke D."/>
            <person name="Zhang Y."/>
            <person name="Schilkey F."/>
            <person name="Devitt N."/>
            <person name="Randall J.J."/>
        </authorList>
    </citation>
    <scope>NUCLEOTIDE SEQUENCE [LARGE SCALE GENOMIC DNA]</scope>
    <source>
        <strain evidence="1 2">PBTS2</strain>
    </source>
</reference>
<name>A0A143QR93_RHOFA</name>